<feature type="compositionally biased region" description="Basic and acidic residues" evidence="9">
    <location>
        <begin position="153"/>
        <end position="163"/>
    </location>
</feature>
<comment type="cofactor">
    <cofactor evidence="2">
        <name>Cu(2+)</name>
        <dbReference type="ChEBI" id="CHEBI:29036"/>
    </cofactor>
</comment>
<dbReference type="eggNOG" id="KOG4656">
    <property type="taxonomic scope" value="Eukaryota"/>
</dbReference>
<dbReference type="SUPFAM" id="SSF49329">
    <property type="entry name" value="Cu,Zn superoxide dismutase-like"/>
    <property type="match status" value="1"/>
</dbReference>
<reference evidence="11 12" key="1">
    <citation type="submission" date="2010-05" db="EMBL/GenBank/DDBJ databases">
        <title>The Genome Sequence of Thecamonas trahens ATCC 50062.</title>
        <authorList>
            <consortium name="The Broad Institute Genome Sequencing Platform"/>
            <person name="Russ C."/>
            <person name="Cuomo C."/>
            <person name="Shea T."/>
            <person name="Young S.K."/>
            <person name="Zeng Q."/>
            <person name="Koehrsen M."/>
            <person name="Haas B."/>
            <person name="Borodovsky M."/>
            <person name="Guigo R."/>
            <person name="Alvarado L."/>
            <person name="Berlin A."/>
            <person name="Bochicchio J."/>
            <person name="Borenstein D."/>
            <person name="Chapman S."/>
            <person name="Chen Z."/>
            <person name="Freedman E."/>
            <person name="Gellesch M."/>
            <person name="Goldberg J."/>
            <person name="Griggs A."/>
            <person name="Gujja S."/>
            <person name="Heilman E."/>
            <person name="Heiman D."/>
            <person name="Hepburn T."/>
            <person name="Howarth C."/>
            <person name="Jen D."/>
            <person name="Larson L."/>
            <person name="Mehta T."/>
            <person name="Park D."/>
            <person name="Pearson M."/>
            <person name="Roberts A."/>
            <person name="Saif S."/>
            <person name="Shenoy N."/>
            <person name="Sisk P."/>
            <person name="Stolte C."/>
            <person name="Sykes S."/>
            <person name="Thomson T."/>
            <person name="Walk T."/>
            <person name="White J."/>
            <person name="Yandava C."/>
            <person name="Burger G."/>
            <person name="Gray M.W."/>
            <person name="Holland P.W.H."/>
            <person name="King N."/>
            <person name="Lang F.B.F."/>
            <person name="Roger A.J."/>
            <person name="Ruiz-Trillo I."/>
            <person name="Lander E."/>
            <person name="Nusbaum C."/>
        </authorList>
    </citation>
    <scope>NUCLEOTIDE SEQUENCE [LARGE SCALE GENOMIC DNA]</scope>
    <source>
        <strain evidence="11 12">ATCC 50062</strain>
    </source>
</reference>
<keyword evidence="5" id="KW-0186">Copper</keyword>
<dbReference type="SUPFAM" id="SSF55008">
    <property type="entry name" value="HMA, heavy metal-associated domain"/>
    <property type="match status" value="1"/>
</dbReference>
<keyword evidence="6" id="KW-1015">Disulfide bond</keyword>
<dbReference type="Gene3D" id="2.60.40.200">
    <property type="entry name" value="Superoxide dismutase, copper/zinc binding domain"/>
    <property type="match status" value="1"/>
</dbReference>
<evidence type="ECO:0000256" key="9">
    <source>
        <dbReference type="SAM" id="MobiDB-lite"/>
    </source>
</evidence>
<feature type="domain" description="HMA" evidence="10">
    <location>
        <begin position="8"/>
        <end position="71"/>
    </location>
</feature>
<evidence type="ECO:0000259" key="10">
    <source>
        <dbReference type="PROSITE" id="PS50846"/>
    </source>
</evidence>
<dbReference type="Proteomes" id="UP000054408">
    <property type="component" value="Unassembled WGS sequence"/>
</dbReference>
<evidence type="ECO:0000256" key="7">
    <source>
        <dbReference type="ARBA" id="ARBA00025798"/>
    </source>
</evidence>
<evidence type="ECO:0000313" key="12">
    <source>
        <dbReference type="Proteomes" id="UP000054408"/>
    </source>
</evidence>
<evidence type="ECO:0000313" key="11">
    <source>
        <dbReference type="EMBL" id="KNC47867.1"/>
    </source>
</evidence>
<evidence type="ECO:0000256" key="5">
    <source>
        <dbReference type="ARBA" id="ARBA00023008"/>
    </source>
</evidence>
<dbReference type="PROSITE" id="PS00332">
    <property type="entry name" value="SOD_CU_ZN_2"/>
    <property type="match status" value="1"/>
</dbReference>
<sequence>MSADEDVAVRYEFAVQMTCGACVQAVTKALEKVDGIQESEIDLEGQGVTVVATARLLDLLAALESTGMKTVVLGMGGTKGNLGAAVAILKSDDPNVHGVVRFIQLAEKACLIDATVAGLTPGKHGFHIHEFGDWSNGCINTGGHYNPGGNDHGGPDDDNRHAGDLGNIEAGADGVAVFRTVDRVLNVWDIIGRGIVVHAGEDDLGRGGVPESKTTGNAGGRVACGTIARSAGVFENTKRICKCNGTTIWEEDDLRFA</sequence>
<dbReference type="EMBL" id="GL349448">
    <property type="protein sequence ID" value="KNC47867.1"/>
    <property type="molecule type" value="Genomic_DNA"/>
</dbReference>
<keyword evidence="3" id="KW-0479">Metal-binding</keyword>
<dbReference type="OMA" id="KNVWEER"/>
<proteinExistence type="inferred from homology"/>
<dbReference type="InterPro" id="IPR001424">
    <property type="entry name" value="SOD_Cu_Zn_dom"/>
</dbReference>
<evidence type="ECO:0000256" key="1">
    <source>
        <dbReference type="ARBA" id="ARBA00001947"/>
    </source>
</evidence>
<dbReference type="PROSITE" id="PS50846">
    <property type="entry name" value="HMA_2"/>
    <property type="match status" value="1"/>
</dbReference>
<dbReference type="InterPro" id="IPR018152">
    <property type="entry name" value="SOD_Cu/Zn_BS"/>
</dbReference>
<dbReference type="Pfam" id="PF00403">
    <property type="entry name" value="HMA"/>
    <property type="match status" value="1"/>
</dbReference>
<dbReference type="PROSITE" id="PS00087">
    <property type="entry name" value="SOD_CU_ZN_1"/>
    <property type="match status" value="1"/>
</dbReference>
<dbReference type="PRINTS" id="PR00068">
    <property type="entry name" value="CUZNDISMTASE"/>
</dbReference>
<organism evidence="11 12">
    <name type="scientific">Thecamonas trahens ATCC 50062</name>
    <dbReference type="NCBI Taxonomy" id="461836"/>
    <lineage>
        <taxon>Eukaryota</taxon>
        <taxon>Apusozoa</taxon>
        <taxon>Apusomonadida</taxon>
        <taxon>Apusomonadidae</taxon>
        <taxon>Thecamonas</taxon>
    </lineage>
</organism>
<dbReference type="FunFam" id="2.60.40.200:FF:000004">
    <property type="entry name" value="Copper chaperone for superoxide dismutase"/>
    <property type="match status" value="1"/>
</dbReference>
<comment type="cofactor">
    <cofactor evidence="1">
        <name>Zn(2+)</name>
        <dbReference type="ChEBI" id="CHEBI:29105"/>
    </cofactor>
</comment>
<dbReference type="GeneID" id="25563660"/>
<dbReference type="RefSeq" id="XP_013759345.1">
    <property type="nucleotide sequence ID" value="XM_013903891.1"/>
</dbReference>
<dbReference type="GO" id="GO:0006801">
    <property type="term" value="P:superoxide metabolic process"/>
    <property type="evidence" value="ECO:0007669"/>
    <property type="project" value="InterPro"/>
</dbReference>
<evidence type="ECO:0000256" key="8">
    <source>
        <dbReference type="ARBA" id="ARBA00032899"/>
    </source>
</evidence>
<keyword evidence="4" id="KW-0862">Zinc</keyword>
<comment type="similarity">
    <text evidence="7">In the C-terminal section; belongs to the Cu-Zn superoxide dismutase family.</text>
</comment>
<dbReference type="InterPro" id="IPR036423">
    <property type="entry name" value="SOD-like_Cu/Zn_dom_sf"/>
</dbReference>
<dbReference type="Pfam" id="PF00080">
    <property type="entry name" value="Sod_Cu"/>
    <property type="match status" value="1"/>
</dbReference>
<dbReference type="InterPro" id="IPR006121">
    <property type="entry name" value="HMA_dom"/>
</dbReference>
<dbReference type="GO" id="GO:0005507">
    <property type="term" value="F:copper ion binding"/>
    <property type="evidence" value="ECO:0007669"/>
    <property type="project" value="InterPro"/>
</dbReference>
<dbReference type="InterPro" id="IPR036163">
    <property type="entry name" value="HMA_dom_sf"/>
</dbReference>
<dbReference type="CDD" id="cd00371">
    <property type="entry name" value="HMA"/>
    <property type="match status" value="1"/>
</dbReference>
<dbReference type="CDD" id="cd00305">
    <property type="entry name" value="Cu-Zn_Superoxide_Dismutase"/>
    <property type="match status" value="1"/>
</dbReference>
<feature type="region of interest" description="Disordered" evidence="9">
    <location>
        <begin position="146"/>
        <end position="165"/>
    </location>
</feature>
<evidence type="ECO:0000256" key="6">
    <source>
        <dbReference type="ARBA" id="ARBA00023157"/>
    </source>
</evidence>
<dbReference type="AlphaFoldDB" id="A0A0L0D656"/>
<dbReference type="PANTHER" id="PTHR10003">
    <property type="entry name" value="SUPEROXIDE DISMUTASE CU-ZN -RELATED"/>
    <property type="match status" value="1"/>
</dbReference>
<evidence type="ECO:0000256" key="3">
    <source>
        <dbReference type="ARBA" id="ARBA00022723"/>
    </source>
</evidence>
<dbReference type="OrthoDB" id="666972at2759"/>
<evidence type="ECO:0000256" key="2">
    <source>
        <dbReference type="ARBA" id="ARBA00001973"/>
    </source>
</evidence>
<evidence type="ECO:0000256" key="4">
    <source>
        <dbReference type="ARBA" id="ARBA00022833"/>
    </source>
</evidence>
<dbReference type="Gene3D" id="3.30.70.100">
    <property type="match status" value="1"/>
</dbReference>
<keyword evidence="12" id="KW-1185">Reference proteome</keyword>
<protein>
    <recommendedName>
        <fullName evidence="8">Superoxide dismutase copper chaperone</fullName>
    </recommendedName>
</protein>
<name>A0A0L0D656_THETB</name>
<accession>A0A0L0D656</accession>
<gene>
    <name evidence="11" type="ORF">AMSG_04097</name>
</gene>
<dbReference type="STRING" id="461836.A0A0L0D656"/>
<dbReference type="InterPro" id="IPR024134">
    <property type="entry name" value="SOD_Cu/Zn_/chaperone"/>
</dbReference>